<evidence type="ECO:0008006" key="3">
    <source>
        <dbReference type="Google" id="ProtNLM"/>
    </source>
</evidence>
<dbReference type="Pfam" id="PF14460">
    <property type="entry name" value="Prok-E2_D"/>
    <property type="match status" value="1"/>
</dbReference>
<protein>
    <recommendedName>
        <fullName evidence="3">PRTRC system protein B</fullName>
    </recommendedName>
</protein>
<dbReference type="RefSeq" id="WP_073597143.1">
    <property type="nucleotide sequence ID" value="NZ_MRCE01000057.1"/>
</dbReference>
<gene>
    <name evidence="1" type="ORF">NIES2119_29935</name>
</gene>
<evidence type="ECO:0000313" key="1">
    <source>
        <dbReference type="EMBL" id="OKH30895.1"/>
    </source>
</evidence>
<dbReference type="OrthoDB" id="460291at2"/>
<comment type="caution">
    <text evidence="1">The sequence shown here is derived from an EMBL/GenBank/DDBJ whole genome shotgun (WGS) entry which is preliminary data.</text>
</comment>
<sequence length="241" mass="27257">MTLANLESRLLINAIAPKDILASLYIFEGQYLLKYQENDQIFSKFISSEAVRNAFCQLPVDSGFLPPGIVRWGSTTKGTFIVKFIPATSNNQFTFVEDSQNQILSLPLPGLVLIGIGRQYFFWAVKTKQFDPNAKVFHAPLPNINSWGAICFGNNFVPDASTETIEFVCQLFGSSPFNGDSVTGKSKAFPSDIRKQLHYLHKHQKRSYPLRDLVDYPSRYKTIGELIDFMVKQSYESTTFN</sequence>
<dbReference type="EMBL" id="MRCE01000057">
    <property type="protein sequence ID" value="OKH30895.1"/>
    <property type="molecule type" value="Genomic_DNA"/>
</dbReference>
<accession>A0A1U7I406</accession>
<organism evidence="1 2">
    <name type="scientific">[Phormidium ambiguum] IAM M-71</name>
    <dbReference type="NCBI Taxonomy" id="454136"/>
    <lineage>
        <taxon>Bacteria</taxon>
        <taxon>Bacillati</taxon>
        <taxon>Cyanobacteriota</taxon>
        <taxon>Cyanophyceae</taxon>
        <taxon>Oscillatoriophycideae</taxon>
        <taxon>Aerosakkonematales</taxon>
        <taxon>Aerosakkonemataceae</taxon>
        <taxon>Floridanema</taxon>
    </lineage>
</organism>
<dbReference type="AlphaFoldDB" id="A0A1U7I406"/>
<proteinExistence type="predicted"/>
<dbReference type="STRING" id="454136.NIES2119_29935"/>
<evidence type="ECO:0000313" key="2">
    <source>
        <dbReference type="Proteomes" id="UP000185860"/>
    </source>
</evidence>
<dbReference type="Proteomes" id="UP000185860">
    <property type="component" value="Unassembled WGS sequence"/>
</dbReference>
<dbReference type="InterPro" id="IPR032787">
    <property type="entry name" value="Prok-E2_D"/>
</dbReference>
<name>A0A1U7I406_9CYAN</name>
<reference evidence="1 2" key="1">
    <citation type="submission" date="2016-11" db="EMBL/GenBank/DDBJ databases">
        <title>Draft Genome Sequences of Nine Cyanobacterial Strains from Diverse Habitats.</title>
        <authorList>
            <person name="Zhu T."/>
            <person name="Hou S."/>
            <person name="Lu X."/>
            <person name="Hess W.R."/>
        </authorList>
    </citation>
    <scope>NUCLEOTIDE SEQUENCE [LARGE SCALE GENOMIC DNA]</scope>
    <source>
        <strain evidence="1 2">IAM M-71</strain>
    </source>
</reference>